<proteinExistence type="predicted"/>
<dbReference type="SUPFAM" id="SSF48150">
    <property type="entry name" value="DNA-glycosylase"/>
    <property type="match status" value="1"/>
</dbReference>
<name>A0ABD6FAG5_9PSEU</name>
<evidence type="ECO:0000256" key="1">
    <source>
        <dbReference type="ARBA" id="ARBA00000086"/>
    </source>
</evidence>
<evidence type="ECO:0000313" key="7">
    <source>
        <dbReference type="Proteomes" id="UP000249324"/>
    </source>
</evidence>
<comment type="catalytic activity">
    <reaction evidence="1">
        <text>Hydrolysis of alkylated DNA, releasing 3-methyladenine, 3-methylguanine, 7-methylguanine and 7-methyladenine.</text>
        <dbReference type="EC" id="3.2.2.21"/>
    </reaction>
</comment>
<dbReference type="CDD" id="cd00056">
    <property type="entry name" value="ENDO3c"/>
    <property type="match status" value="1"/>
</dbReference>
<feature type="non-terminal residue" evidence="6">
    <location>
        <position position="1"/>
    </location>
</feature>
<dbReference type="InterPro" id="IPR051912">
    <property type="entry name" value="Alkylbase_DNA_Glycosylase/TA"/>
</dbReference>
<protein>
    <recommendedName>
        <fullName evidence="2">DNA-3-methyladenine glycosylase II</fullName>
        <ecNumber evidence="2">3.2.2.21</ecNumber>
    </recommendedName>
</protein>
<feature type="domain" description="HhH-GPD" evidence="5">
    <location>
        <begin position="45"/>
        <end position="207"/>
    </location>
</feature>
<dbReference type="Gene3D" id="1.10.340.30">
    <property type="entry name" value="Hypothetical protein, domain 2"/>
    <property type="match status" value="1"/>
</dbReference>
<dbReference type="Proteomes" id="UP000249324">
    <property type="component" value="Unassembled WGS sequence"/>
</dbReference>
<reference evidence="6 7" key="1">
    <citation type="journal article" date="2021" name="BMC Genomics">
        <title>Genome-resolved metagenome and metatranscriptome analyses of thermophilic composting reveal key bacterial players and their metabolic interactions.</title>
        <authorList>
            <person name="Braga L.P.P."/>
            <person name="Pereira R.V."/>
            <person name="Martins L.F."/>
            <person name="Moura L.M.S."/>
            <person name="Sanchez F.B."/>
            <person name="Patane J.S.L."/>
            <person name="da Silva A.M."/>
            <person name="Setubal J.C."/>
        </authorList>
    </citation>
    <scope>NUCLEOTIDE SEQUENCE [LARGE SCALE GENOMIC DNA]</scope>
    <source>
        <strain evidence="6">ZC4RG45</strain>
    </source>
</reference>
<dbReference type="PANTHER" id="PTHR43003:SF6">
    <property type="entry name" value="DNA GLYCOSYLASE"/>
    <property type="match status" value="1"/>
</dbReference>
<sequence length="216" mass="24117">LCGAADDPSEFRPDHPMLEGLLRRNRGLRIGRTNRVLEALIPAILEQRVLGRQATTAWRRLVRRYGTPAPGPAPEGMKVFPAPSTWAAIPAWEWHRLGVDPRRTRTIIACVRRAGRLERLSGLPTEDAKRLLCTIDGIGVWTAAEIAQRAFGDTDALSVGDVHLARVVGHAMFNADFDDDAMVAALEPWRPHRYRVVRLLHAGGYATRPRFAPQRQ</sequence>
<dbReference type="AlphaFoldDB" id="A0ABD6FAG5"/>
<keyword evidence="3" id="KW-0227">DNA damage</keyword>
<dbReference type="InterPro" id="IPR011257">
    <property type="entry name" value="DNA_glycosylase"/>
</dbReference>
<gene>
    <name evidence="6" type="ORF">DIU77_001920</name>
</gene>
<accession>A0ABD6FAG5</accession>
<dbReference type="GO" id="GO:0003905">
    <property type="term" value="F:alkylbase DNA N-glycosylase activity"/>
    <property type="evidence" value="ECO:0007669"/>
    <property type="project" value="UniProtKB-EC"/>
</dbReference>
<dbReference type="SMART" id="SM00478">
    <property type="entry name" value="ENDO3c"/>
    <property type="match status" value="1"/>
</dbReference>
<evidence type="ECO:0000256" key="2">
    <source>
        <dbReference type="ARBA" id="ARBA00012000"/>
    </source>
</evidence>
<comment type="caution">
    <text evidence="6">The sequence shown here is derived from an EMBL/GenBank/DDBJ whole genome shotgun (WGS) entry which is preliminary data.</text>
</comment>
<keyword evidence="4" id="KW-0234">DNA repair</keyword>
<dbReference type="EC" id="3.2.2.21" evidence="2"/>
<dbReference type="PANTHER" id="PTHR43003">
    <property type="entry name" value="DNA-3-METHYLADENINE GLYCOSYLASE"/>
    <property type="match status" value="1"/>
</dbReference>
<evidence type="ECO:0000259" key="5">
    <source>
        <dbReference type="SMART" id="SM00478"/>
    </source>
</evidence>
<dbReference type="InterPro" id="IPR003265">
    <property type="entry name" value="HhH-GPD_domain"/>
</dbReference>
<dbReference type="GO" id="GO:0006281">
    <property type="term" value="P:DNA repair"/>
    <property type="evidence" value="ECO:0007669"/>
    <property type="project" value="UniProtKB-KW"/>
</dbReference>
<evidence type="ECO:0000313" key="6">
    <source>
        <dbReference type="EMBL" id="MFO7190988.1"/>
    </source>
</evidence>
<organism evidence="6 7">
    <name type="scientific">Thermocrispum agreste</name>
    <dbReference type="NCBI Taxonomy" id="37925"/>
    <lineage>
        <taxon>Bacteria</taxon>
        <taxon>Bacillati</taxon>
        <taxon>Actinomycetota</taxon>
        <taxon>Actinomycetes</taxon>
        <taxon>Pseudonocardiales</taxon>
        <taxon>Pseudonocardiaceae</taxon>
        <taxon>Thermocrispum</taxon>
    </lineage>
</organism>
<dbReference type="EMBL" id="QGUI02000010">
    <property type="protein sequence ID" value="MFO7190988.1"/>
    <property type="molecule type" value="Genomic_DNA"/>
</dbReference>
<evidence type="ECO:0000256" key="3">
    <source>
        <dbReference type="ARBA" id="ARBA00022763"/>
    </source>
</evidence>
<evidence type="ECO:0000256" key="4">
    <source>
        <dbReference type="ARBA" id="ARBA00023204"/>
    </source>
</evidence>